<feature type="region of interest" description="Disordered" evidence="2">
    <location>
        <begin position="108"/>
        <end position="130"/>
    </location>
</feature>
<dbReference type="Proteomes" id="UP001303760">
    <property type="component" value="Unassembled WGS sequence"/>
</dbReference>
<name>A0AAN7C9V3_9PEZI</name>
<reference evidence="3" key="2">
    <citation type="submission" date="2023-05" db="EMBL/GenBank/DDBJ databases">
        <authorList>
            <consortium name="Lawrence Berkeley National Laboratory"/>
            <person name="Steindorff A."/>
            <person name="Hensen N."/>
            <person name="Bonometti L."/>
            <person name="Westerberg I."/>
            <person name="Brannstrom I.O."/>
            <person name="Guillou S."/>
            <person name="Cros-Aarteil S."/>
            <person name="Calhoun S."/>
            <person name="Haridas S."/>
            <person name="Kuo A."/>
            <person name="Mondo S."/>
            <person name="Pangilinan J."/>
            <person name="Riley R."/>
            <person name="Labutti K."/>
            <person name="Andreopoulos B."/>
            <person name="Lipzen A."/>
            <person name="Chen C."/>
            <person name="Yanf M."/>
            <person name="Daum C."/>
            <person name="Ng V."/>
            <person name="Clum A."/>
            <person name="Ohm R."/>
            <person name="Martin F."/>
            <person name="Silar P."/>
            <person name="Natvig D."/>
            <person name="Lalanne C."/>
            <person name="Gautier V."/>
            <person name="Ament-Velasquez S.L."/>
            <person name="Kruys A."/>
            <person name="Hutchinson M.I."/>
            <person name="Powell A.J."/>
            <person name="Barry K."/>
            <person name="Miller A.N."/>
            <person name="Grigoriev I.V."/>
            <person name="Debuchy R."/>
            <person name="Gladieux P."/>
            <person name="Thoren M.H."/>
            <person name="Johannesson H."/>
        </authorList>
    </citation>
    <scope>NUCLEOTIDE SEQUENCE</scope>
    <source>
        <strain evidence="3">CBS 532.94</strain>
    </source>
</reference>
<accession>A0AAN7C9V3</accession>
<evidence type="ECO:0008006" key="5">
    <source>
        <dbReference type="Google" id="ProtNLM"/>
    </source>
</evidence>
<reference evidence="3" key="1">
    <citation type="journal article" date="2023" name="Mol. Phylogenet. Evol.">
        <title>Genome-scale phylogeny and comparative genomics of the fungal order Sordariales.</title>
        <authorList>
            <person name="Hensen N."/>
            <person name="Bonometti L."/>
            <person name="Westerberg I."/>
            <person name="Brannstrom I.O."/>
            <person name="Guillou S."/>
            <person name="Cros-Aarteil S."/>
            <person name="Calhoun S."/>
            <person name="Haridas S."/>
            <person name="Kuo A."/>
            <person name="Mondo S."/>
            <person name="Pangilinan J."/>
            <person name="Riley R."/>
            <person name="LaButti K."/>
            <person name="Andreopoulos B."/>
            <person name="Lipzen A."/>
            <person name="Chen C."/>
            <person name="Yan M."/>
            <person name="Daum C."/>
            <person name="Ng V."/>
            <person name="Clum A."/>
            <person name="Steindorff A."/>
            <person name="Ohm R.A."/>
            <person name="Martin F."/>
            <person name="Silar P."/>
            <person name="Natvig D.O."/>
            <person name="Lalanne C."/>
            <person name="Gautier V."/>
            <person name="Ament-Velasquez S.L."/>
            <person name="Kruys A."/>
            <person name="Hutchinson M.I."/>
            <person name="Powell A.J."/>
            <person name="Barry K."/>
            <person name="Miller A.N."/>
            <person name="Grigoriev I.V."/>
            <person name="Debuchy R."/>
            <person name="Gladieux P."/>
            <person name="Hiltunen Thoren M."/>
            <person name="Johannesson H."/>
        </authorList>
    </citation>
    <scope>NUCLEOTIDE SEQUENCE</scope>
    <source>
        <strain evidence="3">CBS 532.94</strain>
    </source>
</reference>
<protein>
    <recommendedName>
        <fullName evidence="5">BZIP domain-containing protein</fullName>
    </recommendedName>
</protein>
<evidence type="ECO:0000313" key="3">
    <source>
        <dbReference type="EMBL" id="KAK4237626.1"/>
    </source>
</evidence>
<keyword evidence="1" id="KW-0175">Coiled coil</keyword>
<organism evidence="3 4">
    <name type="scientific">Achaetomium macrosporum</name>
    <dbReference type="NCBI Taxonomy" id="79813"/>
    <lineage>
        <taxon>Eukaryota</taxon>
        <taxon>Fungi</taxon>
        <taxon>Dikarya</taxon>
        <taxon>Ascomycota</taxon>
        <taxon>Pezizomycotina</taxon>
        <taxon>Sordariomycetes</taxon>
        <taxon>Sordariomycetidae</taxon>
        <taxon>Sordariales</taxon>
        <taxon>Chaetomiaceae</taxon>
        <taxon>Achaetomium</taxon>
    </lineage>
</organism>
<feature type="coiled-coil region" evidence="1">
    <location>
        <begin position="27"/>
        <end position="75"/>
    </location>
</feature>
<evidence type="ECO:0000313" key="4">
    <source>
        <dbReference type="Proteomes" id="UP001303760"/>
    </source>
</evidence>
<comment type="caution">
    <text evidence="3">The sequence shown here is derived from an EMBL/GenBank/DDBJ whole genome shotgun (WGS) entry which is preliminary data.</text>
</comment>
<dbReference type="EMBL" id="MU860130">
    <property type="protein sequence ID" value="KAK4237626.1"/>
    <property type="molecule type" value="Genomic_DNA"/>
</dbReference>
<sequence length="255" mass="27934">MERELLYRTRVHKFSCKPPGHDAARQRENQRRHRARVRNRITELEAALSNTQSRLDDALMRIDSLTSELQRLRGVLGSTSPTPQTQQIAPGKLVVESTDCSEGDIESIQSDQVTQEEPSVFNPSKEFGSALPKTCGTARGEGSEGSPVANSETIGSATQNLTPNISRHAIELPVSGIDNPNDDCPLLPPPGAGESTIPCRDAYSIIKERSTPEEVDLSFANEWLKPGFRRAIAPGAGCRVQTHLLFTFVDHITPI</sequence>
<gene>
    <name evidence="3" type="ORF">C8A03DRAFT_15868</name>
</gene>
<proteinExistence type="predicted"/>
<feature type="compositionally biased region" description="Polar residues" evidence="2">
    <location>
        <begin position="108"/>
        <end position="117"/>
    </location>
</feature>
<keyword evidence="4" id="KW-1185">Reference proteome</keyword>
<dbReference type="AlphaFoldDB" id="A0AAN7C9V3"/>
<evidence type="ECO:0000256" key="1">
    <source>
        <dbReference type="SAM" id="Coils"/>
    </source>
</evidence>
<evidence type="ECO:0000256" key="2">
    <source>
        <dbReference type="SAM" id="MobiDB-lite"/>
    </source>
</evidence>